<evidence type="ECO:0000313" key="7">
    <source>
        <dbReference type="EMBL" id="CDZ98164.1"/>
    </source>
</evidence>
<dbReference type="GO" id="GO:0032266">
    <property type="term" value="F:phosphatidylinositol-3-phosphate binding"/>
    <property type="evidence" value="ECO:0007669"/>
    <property type="project" value="UniProtKB-UniRule"/>
</dbReference>
<evidence type="ECO:0000259" key="6">
    <source>
        <dbReference type="PROSITE" id="PS51495"/>
    </source>
</evidence>
<dbReference type="InterPro" id="IPR011993">
    <property type="entry name" value="PH-like_dom_sf"/>
</dbReference>
<dbReference type="InterPro" id="IPR040608">
    <property type="entry name" value="Snf8/Vps36"/>
</dbReference>
<dbReference type="Gene3D" id="6.10.140.260">
    <property type="match status" value="1"/>
</dbReference>
<dbReference type="SUPFAM" id="SSF50729">
    <property type="entry name" value="PH domain-like"/>
    <property type="match status" value="1"/>
</dbReference>
<organism evidence="7">
    <name type="scientific">Phaffia rhodozyma</name>
    <name type="common">Yeast</name>
    <name type="synonym">Xanthophyllomyces dendrorhous</name>
    <dbReference type="NCBI Taxonomy" id="264483"/>
    <lineage>
        <taxon>Eukaryota</taxon>
        <taxon>Fungi</taxon>
        <taxon>Dikarya</taxon>
        <taxon>Basidiomycota</taxon>
        <taxon>Agaricomycotina</taxon>
        <taxon>Tremellomycetes</taxon>
        <taxon>Cystofilobasidiales</taxon>
        <taxon>Mrakiaceae</taxon>
        <taxon>Phaffia</taxon>
    </lineage>
</organism>
<dbReference type="InterPro" id="IPR037855">
    <property type="entry name" value="Vps36"/>
</dbReference>
<feature type="region of interest" description="Disordered" evidence="5">
    <location>
        <begin position="311"/>
        <end position="344"/>
    </location>
</feature>
<name>A0A0F7SL46_PHARH</name>
<comment type="subunit">
    <text evidence="4">Component of the endosomal sorting complex required for transport II (ESCRT-II).</text>
</comment>
<keyword evidence="3 4" id="KW-0653">Protein transport</keyword>
<evidence type="ECO:0000256" key="5">
    <source>
        <dbReference type="SAM" id="MobiDB-lite"/>
    </source>
</evidence>
<dbReference type="GO" id="GO:0043328">
    <property type="term" value="P:protein transport to vacuole involved in ubiquitin-dependent protein catabolic process via the multivesicular body sorting pathway"/>
    <property type="evidence" value="ECO:0007669"/>
    <property type="project" value="UniProtKB-UniRule"/>
</dbReference>
<feature type="domain" description="GLUE N-terminal" evidence="6">
    <location>
        <begin position="13"/>
        <end position="320"/>
    </location>
</feature>
<keyword evidence="4" id="KW-0967">Endosome</keyword>
<dbReference type="Pfam" id="PF04157">
    <property type="entry name" value="EAP30"/>
    <property type="match status" value="1"/>
</dbReference>
<dbReference type="SUPFAM" id="SSF46785">
    <property type="entry name" value="Winged helix' DNA-binding domain"/>
    <property type="match status" value="1"/>
</dbReference>
<dbReference type="PANTHER" id="PTHR13128">
    <property type="entry name" value="VACUOLAR PROTEIN-SORTING-ASSOCIATED PROTEIN 36"/>
    <property type="match status" value="1"/>
</dbReference>
<dbReference type="InterPro" id="IPR036388">
    <property type="entry name" value="WH-like_DNA-bd_sf"/>
</dbReference>
<evidence type="ECO:0000256" key="1">
    <source>
        <dbReference type="ARBA" id="ARBA00009697"/>
    </source>
</evidence>
<dbReference type="Gene3D" id="2.30.30.380">
    <property type="entry name" value="Zn-finger domain of Sec23/24"/>
    <property type="match status" value="1"/>
</dbReference>
<dbReference type="AlphaFoldDB" id="A0A0F7SL46"/>
<evidence type="ECO:0000256" key="4">
    <source>
        <dbReference type="RuleBase" id="RU367095"/>
    </source>
</evidence>
<keyword evidence="2 4" id="KW-0813">Transport</keyword>
<proteinExistence type="inferred from homology"/>
<dbReference type="EMBL" id="LN483326">
    <property type="protein sequence ID" value="CDZ98164.1"/>
    <property type="molecule type" value="Genomic_DNA"/>
</dbReference>
<dbReference type="Gene3D" id="2.30.29.30">
    <property type="entry name" value="Pleckstrin-homology domain (PH domain)/Phosphotyrosine-binding domain (PTB)"/>
    <property type="match status" value="2"/>
</dbReference>
<dbReference type="PANTHER" id="PTHR13128:SF12">
    <property type="entry name" value="VACUOLAR PROTEIN-SORTING-ASSOCIATED PROTEIN 36"/>
    <property type="match status" value="1"/>
</dbReference>
<feature type="region of interest" description="Disordered" evidence="5">
    <location>
        <begin position="201"/>
        <end position="222"/>
    </location>
</feature>
<comment type="subcellular location">
    <subcellularLocation>
        <location evidence="4">Cytoplasm</location>
    </subcellularLocation>
    <subcellularLocation>
        <location evidence="4">Endosome</location>
    </subcellularLocation>
</comment>
<feature type="region of interest" description="Disordered" evidence="5">
    <location>
        <begin position="390"/>
        <end position="409"/>
    </location>
</feature>
<dbReference type="GO" id="GO:0031902">
    <property type="term" value="C:late endosome membrane"/>
    <property type="evidence" value="ECO:0007669"/>
    <property type="project" value="UniProtKB-UniRule"/>
</dbReference>
<dbReference type="InterPro" id="IPR021648">
    <property type="entry name" value="GLUE_dom"/>
</dbReference>
<feature type="compositionally biased region" description="Basic and acidic residues" evidence="5">
    <location>
        <begin position="311"/>
        <end position="323"/>
    </location>
</feature>
<dbReference type="Gene3D" id="1.10.10.10">
    <property type="entry name" value="Winged helix-like DNA-binding domain superfamily/Winged helix DNA-binding domain"/>
    <property type="match status" value="1"/>
</dbReference>
<dbReference type="GO" id="GO:0043130">
    <property type="term" value="F:ubiquitin binding"/>
    <property type="evidence" value="ECO:0007669"/>
    <property type="project" value="UniProtKB-UniRule"/>
</dbReference>
<feature type="compositionally biased region" description="Low complexity" evidence="5">
    <location>
        <begin position="325"/>
        <end position="344"/>
    </location>
</feature>
<comment type="similarity">
    <text evidence="1 4">Belongs to the VPS36 family.</text>
</comment>
<sequence>MDHFYKLPFRSVNSTFNLTEHLFPEEELISQFCDYIGIYNHNTKLPPPLDVVTGWVTTHRIILSPSSSTHNSSSNLSRHADESFPHGLYILLSSVRQTEFYAGFLSSSPKVSLTLASEETVNETKIPSTSAPPVVDSSIKQPQPSRSVLHTVIDVTETDGKWFCPLCGFNNPRSDSGLTARTLKCQMCGVSKDASKGAYSSSALSSASSTPPPPPIIPSSSILSSAPLSTSYSPVSEVPPKKKEVAGISCEVCFASTRLSESRPATETSNEIASVNREGEKIKRKGIIRLSFRRGGVKEFYTALKRGLEGRAWDGGLPREHRAGPSSSSSAPAFSSPSTSLSNASSGIDRILNALNMEDSQRAKTLESSLKDLDSLMKKASDMVKLAQTLSARLPPPNSSSGSDSSDETLLQTTLSMSLPAPAITKDMLQSKEEGLYLKELAKELGGYLQQTQKGERKKRDQVWRLDEVWAGWNRARGVALIPPKTFRQTLAYLPTLTEPAIHLKVFSQGGTNTCILHTPYYSSRSFQHRIERALSATRSMSIEEAEGLNGTEDIPSLTTIQIALSEDLGVGMVKEMMSELEIERGVVVRDEQVSGSGGGGEGWFANLIRETVWKETNTSNMVHTKTDLQHVAAAI</sequence>
<comment type="function">
    <text evidence="4">Component of the ESCRT-II complex (endosomal sorting complex required for transport II), which is required for multivesicular body (MVB) formation and sorting of endosomal cargo proteins into MVBs.</text>
</comment>
<protein>
    <recommendedName>
        <fullName evidence="4">Vacuolar protein-sorting-associated protein 36</fullName>
    </recommendedName>
    <alternativeName>
        <fullName evidence="4">ESCRT-II complex subunit VPS36</fullName>
    </alternativeName>
</protein>
<dbReference type="PROSITE" id="PS51495">
    <property type="entry name" value="GLUE"/>
    <property type="match status" value="1"/>
</dbReference>
<evidence type="ECO:0000256" key="3">
    <source>
        <dbReference type="ARBA" id="ARBA00022927"/>
    </source>
</evidence>
<dbReference type="InterPro" id="IPR036390">
    <property type="entry name" value="WH_DNA-bd_sf"/>
</dbReference>
<reference evidence="7" key="1">
    <citation type="submission" date="2014-08" db="EMBL/GenBank/DDBJ databases">
        <authorList>
            <person name="Sharma Rahul"/>
            <person name="Thines Marco"/>
        </authorList>
    </citation>
    <scope>NUCLEOTIDE SEQUENCE</scope>
</reference>
<dbReference type="GO" id="GO:0000814">
    <property type="term" value="C:ESCRT II complex"/>
    <property type="evidence" value="ECO:0007669"/>
    <property type="project" value="UniProtKB-UniRule"/>
</dbReference>
<evidence type="ECO:0000256" key="2">
    <source>
        <dbReference type="ARBA" id="ARBA00022448"/>
    </source>
</evidence>
<accession>A0A0F7SL46</accession>
<keyword evidence="4" id="KW-0963">Cytoplasm</keyword>